<feature type="transmembrane region" description="Helical" evidence="6">
    <location>
        <begin position="163"/>
        <end position="183"/>
    </location>
</feature>
<dbReference type="Pfam" id="PF01925">
    <property type="entry name" value="TauE"/>
    <property type="match status" value="1"/>
</dbReference>
<feature type="transmembrane region" description="Helical" evidence="6">
    <location>
        <begin position="6"/>
        <end position="31"/>
    </location>
</feature>
<protein>
    <recommendedName>
        <fullName evidence="6">Probable membrane transporter protein</fullName>
    </recommendedName>
</protein>
<sequence length="239" mass="25490">MVFDDIAILSVITLSTSTIAAVFGFGGGMILVATLPNILPVSAIIPVHSAVQLISNSSLAVFSWRSIHWAIVRDHLIGACIGITAAYLLLRDLDLTMTPAIIGAYILISLWSSSFSALMARIESFQILGAIQAGLSLIVGATGSLQLPALLRTLTNHHQVVSTIGVLVTTDHLLKLIIFYAVGFEFIDYAPSIACMSAAAVMGSYCGTLIRRRVDMTRHVWVIKLLLSALAVSAIHGSF</sequence>
<dbReference type="AlphaFoldDB" id="A0A5P9NNJ8"/>
<comment type="subcellular location">
    <subcellularLocation>
        <location evidence="6">Cell membrane</location>
        <topology evidence="6">Multi-pass membrane protein</topology>
    </subcellularLocation>
    <subcellularLocation>
        <location evidence="1">Membrane</location>
        <topology evidence="1">Multi-pass membrane protein</topology>
    </subcellularLocation>
</comment>
<gene>
    <name evidence="7" type="ORF">EY643_14960</name>
</gene>
<feature type="transmembrane region" description="Helical" evidence="6">
    <location>
        <begin position="189"/>
        <end position="208"/>
    </location>
</feature>
<keyword evidence="8" id="KW-1185">Reference proteome</keyword>
<dbReference type="RefSeq" id="WP_153239986.1">
    <property type="nucleotide sequence ID" value="NZ_CP036422.1"/>
</dbReference>
<reference evidence="7 8" key="1">
    <citation type="submission" date="2019-02" db="EMBL/GenBank/DDBJ databases">
        <authorList>
            <person name="Li S.-H."/>
        </authorList>
    </citation>
    <scope>NUCLEOTIDE SEQUENCE [LARGE SCALE GENOMIC DNA]</scope>
    <source>
        <strain evidence="7 8">IMCC14385</strain>
    </source>
</reference>
<evidence type="ECO:0000313" key="8">
    <source>
        <dbReference type="Proteomes" id="UP000326287"/>
    </source>
</evidence>
<keyword evidence="3 6" id="KW-0812">Transmembrane</keyword>
<feature type="transmembrane region" description="Helical" evidence="6">
    <location>
        <begin position="67"/>
        <end position="90"/>
    </location>
</feature>
<evidence type="ECO:0000256" key="4">
    <source>
        <dbReference type="ARBA" id="ARBA00022989"/>
    </source>
</evidence>
<keyword evidence="4 6" id="KW-1133">Transmembrane helix</keyword>
<keyword evidence="6" id="KW-1003">Cell membrane</keyword>
<evidence type="ECO:0000256" key="2">
    <source>
        <dbReference type="ARBA" id="ARBA00009142"/>
    </source>
</evidence>
<name>A0A5P9NNJ8_9GAMM</name>
<dbReference type="Proteomes" id="UP000326287">
    <property type="component" value="Chromosome"/>
</dbReference>
<dbReference type="EMBL" id="CP036422">
    <property type="protein sequence ID" value="QFU76844.1"/>
    <property type="molecule type" value="Genomic_DNA"/>
</dbReference>
<organism evidence="7 8">
    <name type="scientific">Halioglobus maricola</name>
    <dbReference type="NCBI Taxonomy" id="2601894"/>
    <lineage>
        <taxon>Bacteria</taxon>
        <taxon>Pseudomonadati</taxon>
        <taxon>Pseudomonadota</taxon>
        <taxon>Gammaproteobacteria</taxon>
        <taxon>Cellvibrionales</taxon>
        <taxon>Halieaceae</taxon>
        <taxon>Halioglobus</taxon>
    </lineage>
</organism>
<evidence type="ECO:0000256" key="3">
    <source>
        <dbReference type="ARBA" id="ARBA00022692"/>
    </source>
</evidence>
<feature type="transmembrane region" description="Helical" evidence="6">
    <location>
        <begin position="220"/>
        <end position="238"/>
    </location>
</feature>
<feature type="transmembrane region" description="Helical" evidence="6">
    <location>
        <begin position="128"/>
        <end position="151"/>
    </location>
</feature>
<accession>A0A5P9NNJ8</accession>
<dbReference type="OrthoDB" id="6197550at2"/>
<dbReference type="InterPro" id="IPR002781">
    <property type="entry name" value="TM_pro_TauE-like"/>
</dbReference>
<evidence type="ECO:0000256" key="1">
    <source>
        <dbReference type="ARBA" id="ARBA00004141"/>
    </source>
</evidence>
<feature type="transmembrane region" description="Helical" evidence="6">
    <location>
        <begin position="102"/>
        <end position="122"/>
    </location>
</feature>
<evidence type="ECO:0000256" key="5">
    <source>
        <dbReference type="ARBA" id="ARBA00023136"/>
    </source>
</evidence>
<evidence type="ECO:0000313" key="7">
    <source>
        <dbReference type="EMBL" id="QFU76844.1"/>
    </source>
</evidence>
<keyword evidence="5 6" id="KW-0472">Membrane</keyword>
<dbReference type="KEGG" id="halc:EY643_14960"/>
<dbReference type="GO" id="GO:0005886">
    <property type="term" value="C:plasma membrane"/>
    <property type="evidence" value="ECO:0007669"/>
    <property type="project" value="UniProtKB-SubCell"/>
</dbReference>
<comment type="similarity">
    <text evidence="2 6">Belongs to the 4-toluene sulfonate uptake permease (TSUP) (TC 2.A.102) family.</text>
</comment>
<proteinExistence type="inferred from homology"/>
<evidence type="ECO:0000256" key="6">
    <source>
        <dbReference type="RuleBase" id="RU363041"/>
    </source>
</evidence>